<name>A0A4Y2X1J3_ARAVE</name>
<proteinExistence type="predicted"/>
<evidence type="ECO:0000313" key="2">
    <source>
        <dbReference type="Proteomes" id="UP000499080"/>
    </source>
</evidence>
<protein>
    <submittedName>
        <fullName evidence="1">Uncharacterized protein</fullName>
    </submittedName>
</protein>
<reference evidence="1 2" key="1">
    <citation type="journal article" date="2019" name="Sci. Rep.">
        <title>Orb-weaving spider Araneus ventricosus genome elucidates the spidroin gene catalogue.</title>
        <authorList>
            <person name="Kono N."/>
            <person name="Nakamura H."/>
            <person name="Ohtoshi R."/>
            <person name="Moran D.A.P."/>
            <person name="Shinohara A."/>
            <person name="Yoshida Y."/>
            <person name="Fujiwara M."/>
            <person name="Mori M."/>
            <person name="Tomita M."/>
            <person name="Arakawa K."/>
        </authorList>
    </citation>
    <scope>NUCLEOTIDE SEQUENCE [LARGE SCALE GENOMIC DNA]</scope>
</reference>
<organism evidence="1 2">
    <name type="scientific">Araneus ventricosus</name>
    <name type="common">Orbweaver spider</name>
    <name type="synonym">Epeira ventricosa</name>
    <dbReference type="NCBI Taxonomy" id="182803"/>
    <lineage>
        <taxon>Eukaryota</taxon>
        <taxon>Metazoa</taxon>
        <taxon>Ecdysozoa</taxon>
        <taxon>Arthropoda</taxon>
        <taxon>Chelicerata</taxon>
        <taxon>Arachnida</taxon>
        <taxon>Araneae</taxon>
        <taxon>Araneomorphae</taxon>
        <taxon>Entelegynae</taxon>
        <taxon>Araneoidea</taxon>
        <taxon>Araneidae</taxon>
        <taxon>Araneus</taxon>
    </lineage>
</organism>
<comment type="caution">
    <text evidence="1">The sequence shown here is derived from an EMBL/GenBank/DDBJ whole genome shotgun (WGS) entry which is preliminary data.</text>
</comment>
<sequence length="48" mass="5335">SNEFQGDLQNLLCNGMARDSNQAKAKSQTRTPGDPHLRRMQCLLCSCP</sequence>
<keyword evidence="2" id="KW-1185">Reference proteome</keyword>
<evidence type="ECO:0000313" key="1">
    <source>
        <dbReference type="EMBL" id="GBO42630.1"/>
    </source>
</evidence>
<dbReference type="EMBL" id="BGPR01068785">
    <property type="protein sequence ID" value="GBO42630.1"/>
    <property type="molecule type" value="Genomic_DNA"/>
</dbReference>
<accession>A0A4Y2X1J3</accession>
<dbReference type="Proteomes" id="UP000499080">
    <property type="component" value="Unassembled WGS sequence"/>
</dbReference>
<feature type="non-terminal residue" evidence="1">
    <location>
        <position position="1"/>
    </location>
</feature>
<dbReference type="AlphaFoldDB" id="A0A4Y2X1J3"/>
<gene>
    <name evidence="1" type="ORF">AVEN_105636_1</name>
</gene>